<keyword evidence="2" id="KW-1185">Reference proteome</keyword>
<dbReference type="EMBL" id="UZAM01013147">
    <property type="protein sequence ID" value="VDP25828.1"/>
    <property type="molecule type" value="Genomic_DNA"/>
</dbReference>
<protein>
    <submittedName>
        <fullName evidence="3">RAB3GAP2_N domain-containing protein</fullName>
    </submittedName>
</protein>
<reference evidence="3" key="1">
    <citation type="submission" date="2016-06" db="UniProtKB">
        <authorList>
            <consortium name="WormBaseParasite"/>
        </authorList>
    </citation>
    <scope>IDENTIFICATION</scope>
</reference>
<reference evidence="1 2" key="2">
    <citation type="submission" date="2018-11" db="EMBL/GenBank/DDBJ databases">
        <authorList>
            <consortium name="Pathogen Informatics"/>
        </authorList>
    </citation>
    <scope>NUCLEOTIDE SEQUENCE [LARGE SCALE GENOMIC DNA]</scope>
</reference>
<dbReference type="Proteomes" id="UP000270296">
    <property type="component" value="Unassembled WGS sequence"/>
</dbReference>
<proteinExistence type="predicted"/>
<accession>A0A183J1M5</accession>
<gene>
    <name evidence="1" type="ORF">SBAD_LOCUS9774</name>
</gene>
<dbReference type="AlphaFoldDB" id="A0A183J1M5"/>
<evidence type="ECO:0000313" key="3">
    <source>
        <dbReference type="WBParaSite" id="SBAD_0001012301-mRNA-1"/>
    </source>
</evidence>
<dbReference type="WBParaSite" id="SBAD_0001012301-mRNA-1">
    <property type="protein sequence ID" value="SBAD_0001012301-mRNA-1"/>
    <property type="gene ID" value="SBAD_0001012301"/>
</dbReference>
<evidence type="ECO:0000313" key="1">
    <source>
        <dbReference type="EMBL" id="VDP25828.1"/>
    </source>
</evidence>
<sequence length="336" mass="38377">MGRFQKICATGISASLCYQCDKLSRVVYHCEPWDDSWLFFGVKLVDESLAGSMKQSILQCGCVSILHKGSWVHKHFLVHKQTEQERELVLHFGSDLLLLLYNSLHGLEFLNAYQWDGSCWKHLSIRMVQGPDTKNKRERSVVAASCQDGAILFSCNGENGAIDLFTLELHGECVEIKYYYTFRRCPSRNYRLLRAAADAETVKALIATCYPNTRWARDEITEFFIEERGVKHSMLEKPFPPWDYNGPYFDALYNKMWFMIGYKATSASERATLDKSVWYLDLDKGIYRNLNLEFPPALSLNEATFGADNSGNLIVADLHTGVYQVNLIVCAAKNKL</sequence>
<name>A0A183J1M5_9BILA</name>
<evidence type="ECO:0000313" key="2">
    <source>
        <dbReference type="Proteomes" id="UP000270296"/>
    </source>
</evidence>
<organism evidence="3">
    <name type="scientific">Soboliphyme baturini</name>
    <dbReference type="NCBI Taxonomy" id="241478"/>
    <lineage>
        <taxon>Eukaryota</taxon>
        <taxon>Metazoa</taxon>
        <taxon>Ecdysozoa</taxon>
        <taxon>Nematoda</taxon>
        <taxon>Enoplea</taxon>
        <taxon>Dorylaimia</taxon>
        <taxon>Dioctophymatida</taxon>
        <taxon>Dioctophymatoidea</taxon>
        <taxon>Soboliphymatidae</taxon>
        <taxon>Soboliphyme</taxon>
    </lineage>
</organism>